<dbReference type="PANTHER" id="PTHR23236:SF103">
    <property type="entry name" value="RNA-BINDING (RRM_RBD_RNP MOTIFS) FAMILY PROTEIN"/>
    <property type="match status" value="1"/>
</dbReference>
<dbReference type="PROSITE" id="PS50102">
    <property type="entry name" value="RRM"/>
    <property type="match status" value="1"/>
</dbReference>
<sequence length="685" mass="76133">KPRKSSKISPPLENLTKLSSQLVSNGGIHDQSSCHVGNNLVSCSDIGRIRVMGYSTELPGDDVESSLRKHFSSCGEITDVCVLVLDNNILNSFGFIYFLGGQGTVDKAMQLSGTDVGGWNVIVEPYPFGEDADWDPIAIVQGYDTCLGKTDIKRMLFDHFSSCGQIKDIKFHKSIGAAVVELYGEDAEQKVMDLDGSIMGMSQLTLNESETKKTRPRKRDIGRIRVRGYNTDLPHDDVVSALRKHFSSCGEITDVYIFEKTDGLHSFGFIYFLGEGAVDKALQLSGIDVGGWTVIAEPYPYPAVVVQGYDTLLDNADIEKMLFEHFSSCAEVTEIRVHKRSIGAAVVELYGEDAEQKVMDLDGSIMVGCKISVTLYTAPTVYSVHPRRRRNRNYYPEMSLLTLNERDTTKRTTRPRKRDIGRIRVMGYSIDLPHDDVVNALRKHFSSCGEITDVCVHVLTDNLLDSFGFIYFLGGQGTVDRAMQLSGTDVGGWNVTVKPYPFLEDADWDPVAIVQGYDTCLGKTDIKRMLFDHFSSCGQIKDIKFQRSSIGLASVYLYGEGAEDKVLDLDGSYMGGCKILVKLIPSSGIYTVHPRSRHLGWPRNMFQFDLSRVEIPKTLGILDLNHNGIIGSIPVQWTGTPLQIFNVSYNRLCGCIPTGGKLQEFDSYSYFHNKCLCGAPLDRCK</sequence>
<feature type="non-terminal residue" evidence="4">
    <location>
        <position position="1"/>
    </location>
</feature>
<dbReference type="Gene3D" id="3.80.10.10">
    <property type="entry name" value="Ribonuclease Inhibitor"/>
    <property type="match status" value="1"/>
</dbReference>
<evidence type="ECO:0000256" key="2">
    <source>
        <dbReference type="PROSITE-ProRule" id="PRU00176"/>
    </source>
</evidence>
<feature type="domain" description="RRM" evidence="3">
    <location>
        <begin position="222"/>
        <end position="294"/>
    </location>
</feature>
<dbReference type="InterPro" id="IPR035979">
    <property type="entry name" value="RBD_domain_sf"/>
</dbReference>
<dbReference type="Proteomes" id="UP000824890">
    <property type="component" value="Unassembled WGS sequence"/>
</dbReference>
<evidence type="ECO:0000259" key="3">
    <source>
        <dbReference type="PROSITE" id="PS50102"/>
    </source>
</evidence>
<reference evidence="4 5" key="1">
    <citation type="submission" date="2021-05" db="EMBL/GenBank/DDBJ databases">
        <title>Genome Assembly of Synthetic Allotetraploid Brassica napus Reveals Homoeologous Exchanges between Subgenomes.</title>
        <authorList>
            <person name="Davis J.T."/>
        </authorList>
    </citation>
    <scope>NUCLEOTIDE SEQUENCE [LARGE SCALE GENOMIC DNA]</scope>
    <source>
        <strain evidence="5">cv. Da-Ae</strain>
        <tissue evidence="4">Seedling</tissue>
    </source>
</reference>
<accession>A0ABQ7Y2T7</accession>
<dbReference type="InterPro" id="IPR000504">
    <property type="entry name" value="RRM_dom"/>
</dbReference>
<dbReference type="SMART" id="SM00360">
    <property type="entry name" value="RRM"/>
    <property type="match status" value="4"/>
</dbReference>
<proteinExistence type="predicted"/>
<keyword evidence="1 2" id="KW-0694">RNA-binding</keyword>
<gene>
    <name evidence="4" type="ORF">HID58_089681</name>
</gene>
<dbReference type="PANTHER" id="PTHR23236">
    <property type="entry name" value="EUKARYOTIC TRANSLATION INITIATION FACTOR 4B/4H"/>
    <property type="match status" value="1"/>
</dbReference>
<keyword evidence="5" id="KW-1185">Reference proteome</keyword>
<dbReference type="Gene3D" id="3.30.70.330">
    <property type="match status" value="5"/>
</dbReference>
<dbReference type="InterPro" id="IPR012677">
    <property type="entry name" value="Nucleotide-bd_a/b_plait_sf"/>
</dbReference>
<dbReference type="Pfam" id="PF00076">
    <property type="entry name" value="RRM_1"/>
    <property type="match status" value="1"/>
</dbReference>
<comment type="caution">
    <text evidence="4">The sequence shown here is derived from an EMBL/GenBank/DDBJ whole genome shotgun (WGS) entry which is preliminary data.</text>
</comment>
<evidence type="ECO:0000313" key="4">
    <source>
        <dbReference type="EMBL" id="KAH0861420.1"/>
    </source>
</evidence>
<dbReference type="EMBL" id="JAGKQM010000019">
    <property type="protein sequence ID" value="KAH0861420.1"/>
    <property type="molecule type" value="Genomic_DNA"/>
</dbReference>
<evidence type="ECO:0000313" key="5">
    <source>
        <dbReference type="Proteomes" id="UP000824890"/>
    </source>
</evidence>
<evidence type="ECO:0000256" key="1">
    <source>
        <dbReference type="ARBA" id="ARBA00022884"/>
    </source>
</evidence>
<dbReference type="InterPro" id="IPR032675">
    <property type="entry name" value="LRR_dom_sf"/>
</dbReference>
<protein>
    <recommendedName>
        <fullName evidence="3">RRM domain-containing protein</fullName>
    </recommendedName>
</protein>
<organism evidence="4 5">
    <name type="scientific">Brassica napus</name>
    <name type="common">Rape</name>
    <dbReference type="NCBI Taxonomy" id="3708"/>
    <lineage>
        <taxon>Eukaryota</taxon>
        <taxon>Viridiplantae</taxon>
        <taxon>Streptophyta</taxon>
        <taxon>Embryophyta</taxon>
        <taxon>Tracheophyta</taxon>
        <taxon>Spermatophyta</taxon>
        <taxon>Magnoliopsida</taxon>
        <taxon>eudicotyledons</taxon>
        <taxon>Gunneridae</taxon>
        <taxon>Pentapetalae</taxon>
        <taxon>rosids</taxon>
        <taxon>malvids</taxon>
        <taxon>Brassicales</taxon>
        <taxon>Brassicaceae</taxon>
        <taxon>Brassiceae</taxon>
        <taxon>Brassica</taxon>
    </lineage>
</organism>
<dbReference type="SUPFAM" id="SSF54928">
    <property type="entry name" value="RNA-binding domain, RBD"/>
    <property type="match status" value="6"/>
</dbReference>
<dbReference type="SUPFAM" id="SSF52058">
    <property type="entry name" value="L domain-like"/>
    <property type="match status" value="1"/>
</dbReference>
<name>A0ABQ7Y2T7_BRANA</name>